<keyword evidence="1" id="KW-0489">Methyltransferase</keyword>
<keyword evidence="4" id="KW-1185">Reference proteome</keyword>
<dbReference type="InterPro" id="IPR013216">
    <property type="entry name" value="Methyltransf_11"/>
</dbReference>
<dbReference type="Proteomes" id="UP000492821">
    <property type="component" value="Unassembled WGS sequence"/>
</dbReference>
<dbReference type="Pfam" id="PF08241">
    <property type="entry name" value="Methyltransf_11"/>
    <property type="match status" value="1"/>
</dbReference>
<evidence type="ECO:0000313" key="5">
    <source>
        <dbReference type="WBParaSite" id="Pan_g16043.t1"/>
    </source>
</evidence>
<evidence type="ECO:0000256" key="2">
    <source>
        <dbReference type="ARBA" id="ARBA00022679"/>
    </source>
</evidence>
<dbReference type="Gene3D" id="3.40.50.150">
    <property type="entry name" value="Vaccinia Virus protein VP39"/>
    <property type="match status" value="2"/>
</dbReference>
<dbReference type="InterPro" id="IPR051422">
    <property type="entry name" value="AlkB_tRNA_MeTrf/Diox"/>
</dbReference>
<dbReference type="GO" id="GO:0005737">
    <property type="term" value="C:cytoplasm"/>
    <property type="evidence" value="ECO:0007669"/>
    <property type="project" value="TreeGrafter"/>
</dbReference>
<dbReference type="GO" id="GO:0008757">
    <property type="term" value="F:S-adenosylmethionine-dependent methyltransferase activity"/>
    <property type="evidence" value="ECO:0007669"/>
    <property type="project" value="InterPro"/>
</dbReference>
<accession>A0A7E4V3E2</accession>
<dbReference type="InterPro" id="IPR029063">
    <property type="entry name" value="SAM-dependent_MTases_sf"/>
</dbReference>
<organism evidence="4 5">
    <name type="scientific">Panagrellus redivivus</name>
    <name type="common">Microworm</name>
    <dbReference type="NCBI Taxonomy" id="6233"/>
    <lineage>
        <taxon>Eukaryota</taxon>
        <taxon>Metazoa</taxon>
        <taxon>Ecdysozoa</taxon>
        <taxon>Nematoda</taxon>
        <taxon>Chromadorea</taxon>
        <taxon>Rhabditida</taxon>
        <taxon>Tylenchina</taxon>
        <taxon>Panagrolaimomorpha</taxon>
        <taxon>Panagrolaimoidea</taxon>
        <taxon>Panagrolaimidae</taxon>
        <taxon>Panagrellus</taxon>
    </lineage>
</organism>
<dbReference type="GO" id="GO:0002098">
    <property type="term" value="P:tRNA wobble uridine modification"/>
    <property type="evidence" value="ECO:0007669"/>
    <property type="project" value="TreeGrafter"/>
</dbReference>
<dbReference type="AlphaFoldDB" id="A0A7E4V3E2"/>
<reference evidence="4" key="1">
    <citation type="journal article" date="2013" name="Genetics">
        <title>The draft genome and transcriptome of Panagrellus redivivus are shaped by the harsh demands of a free-living lifestyle.</title>
        <authorList>
            <person name="Srinivasan J."/>
            <person name="Dillman A.R."/>
            <person name="Macchietto M.G."/>
            <person name="Heikkinen L."/>
            <person name="Lakso M."/>
            <person name="Fracchia K.M."/>
            <person name="Antoshechkin I."/>
            <person name="Mortazavi A."/>
            <person name="Wong G."/>
            <person name="Sternberg P.W."/>
        </authorList>
    </citation>
    <scope>NUCLEOTIDE SEQUENCE [LARGE SCALE GENOMIC DNA]</scope>
    <source>
        <strain evidence="4">MT8872</strain>
    </source>
</reference>
<evidence type="ECO:0000256" key="1">
    <source>
        <dbReference type="ARBA" id="ARBA00022603"/>
    </source>
</evidence>
<sequence length="336" mass="37974">MTEIETSYVHNVYSRLATYASSNPCNQVWPSVKKFLEHLPPGSVLLDIGCGRAQHTAKHCLTIGIDTCPDMVTKVNKHERMEIVLANALNVPLKSDSMDGALLVSVLHHLSTLDRRRQALNEVARVLKPRAQVVIYVWAFEQPNAMFKTQDVLVPFNLHEIAKSGQLPLVKFHRESTKEERIINNSIPITIPEDTAPRWLRPLMSTRLWKMLPSRQSVPPAIPAYLSKLGNVPNYLVSGINQWSPALGRRLAGLKVEEQYATELTYKLMEESYAEVMSTLSAVSYYRYYHVFRKGELEALVDSLPEMVVVESSFDSGNWCVIAEKRGPQMTSNVQI</sequence>
<dbReference type="GO" id="GO:0000049">
    <property type="term" value="F:tRNA binding"/>
    <property type="evidence" value="ECO:0007669"/>
    <property type="project" value="TreeGrafter"/>
</dbReference>
<name>A0A7E4V3E2_PANRE</name>
<protein>
    <submittedName>
        <fullName evidence="5">Methyltransf_11 domain-containing protein</fullName>
    </submittedName>
</protein>
<dbReference type="SUPFAM" id="SSF53335">
    <property type="entry name" value="S-adenosyl-L-methionine-dependent methyltransferases"/>
    <property type="match status" value="1"/>
</dbReference>
<evidence type="ECO:0000313" key="4">
    <source>
        <dbReference type="Proteomes" id="UP000492821"/>
    </source>
</evidence>
<proteinExistence type="predicted"/>
<evidence type="ECO:0000259" key="3">
    <source>
        <dbReference type="Pfam" id="PF08241"/>
    </source>
</evidence>
<dbReference type="PANTHER" id="PTHR13069:SF34">
    <property type="entry name" value="METHYLTRANSFERASE TYPE 11 DOMAIN-CONTAINING PROTEIN"/>
    <property type="match status" value="1"/>
</dbReference>
<reference evidence="5" key="2">
    <citation type="submission" date="2020-10" db="UniProtKB">
        <authorList>
            <consortium name="WormBaseParasite"/>
        </authorList>
    </citation>
    <scope>IDENTIFICATION</scope>
</reference>
<dbReference type="GO" id="GO:0030488">
    <property type="term" value="P:tRNA methylation"/>
    <property type="evidence" value="ECO:0007669"/>
    <property type="project" value="TreeGrafter"/>
</dbReference>
<feature type="domain" description="Methyltransferase type 11" evidence="3">
    <location>
        <begin position="46"/>
        <end position="135"/>
    </location>
</feature>
<dbReference type="GO" id="GO:0106335">
    <property type="term" value="F:tRNA (5-carboxymethyluridine(34)-5-O)-methyltransferase activity"/>
    <property type="evidence" value="ECO:0007669"/>
    <property type="project" value="TreeGrafter"/>
</dbReference>
<keyword evidence="2" id="KW-0808">Transferase</keyword>
<dbReference type="PANTHER" id="PTHR13069">
    <property type="entry name" value="ALKYLATED DNA REPAIR PROTEIN ALKB HOMOLOG 8"/>
    <property type="match status" value="1"/>
</dbReference>
<dbReference type="WBParaSite" id="Pan_g16043.t1">
    <property type="protein sequence ID" value="Pan_g16043.t1"/>
    <property type="gene ID" value="Pan_g16043"/>
</dbReference>
<dbReference type="GO" id="GO:0005634">
    <property type="term" value="C:nucleus"/>
    <property type="evidence" value="ECO:0007669"/>
    <property type="project" value="TreeGrafter"/>
</dbReference>
<dbReference type="CDD" id="cd02440">
    <property type="entry name" value="AdoMet_MTases"/>
    <property type="match status" value="1"/>
</dbReference>